<reference evidence="10 11" key="1">
    <citation type="journal article" date="2019" name="Int. J. Syst. Evol. Microbiol.">
        <title>The Global Catalogue of Microorganisms (GCM) 10K type strain sequencing project: providing services to taxonomists for standard genome sequencing and annotation.</title>
        <authorList>
            <consortium name="The Broad Institute Genomics Platform"/>
            <consortium name="The Broad Institute Genome Sequencing Center for Infectious Disease"/>
            <person name="Wu L."/>
            <person name="Ma J."/>
        </authorList>
    </citation>
    <scope>NUCLEOTIDE SEQUENCE [LARGE SCALE GENOMIC DNA]</scope>
    <source>
        <strain evidence="10 11">PSR21</strain>
    </source>
</reference>
<dbReference type="Pfam" id="PF00127">
    <property type="entry name" value="Copper-bind"/>
    <property type="match status" value="1"/>
</dbReference>
<feature type="binding site" evidence="7">
    <location>
        <position position="183"/>
    </location>
    <ligand>
        <name>Cu cation</name>
        <dbReference type="ChEBI" id="CHEBI:23378"/>
    </ligand>
</feature>
<evidence type="ECO:0000256" key="6">
    <source>
        <dbReference type="ARBA" id="ARBA00023136"/>
    </source>
</evidence>
<keyword evidence="4" id="KW-0249">Electron transport</keyword>
<evidence type="ECO:0000256" key="4">
    <source>
        <dbReference type="ARBA" id="ARBA00022982"/>
    </source>
</evidence>
<feature type="binding site" evidence="7">
    <location>
        <position position="175"/>
    </location>
    <ligand>
        <name>Cu cation</name>
        <dbReference type="ChEBI" id="CHEBI:23378"/>
    </ligand>
</feature>
<evidence type="ECO:0000256" key="5">
    <source>
        <dbReference type="ARBA" id="ARBA00023008"/>
    </source>
</evidence>
<dbReference type="RefSeq" id="WP_276304258.1">
    <property type="nucleotide sequence ID" value="NZ_CP119992.1"/>
</dbReference>
<dbReference type="Proteomes" id="UP001596547">
    <property type="component" value="Unassembled WGS sequence"/>
</dbReference>
<name>A0ABD6A7Y4_9EURY</name>
<dbReference type="Gene3D" id="2.60.40.420">
    <property type="entry name" value="Cupredoxins - blue copper proteins"/>
    <property type="match status" value="1"/>
</dbReference>
<feature type="compositionally biased region" description="Low complexity" evidence="8">
    <location>
        <begin position="73"/>
        <end position="91"/>
    </location>
</feature>
<evidence type="ECO:0000313" key="10">
    <source>
        <dbReference type="EMBL" id="MFC7316485.1"/>
    </source>
</evidence>
<dbReference type="GeneID" id="79313796"/>
<organism evidence="10 11">
    <name type="scientific">Halomarina halobia</name>
    <dbReference type="NCBI Taxonomy" id="3033386"/>
    <lineage>
        <taxon>Archaea</taxon>
        <taxon>Methanobacteriati</taxon>
        <taxon>Methanobacteriota</taxon>
        <taxon>Stenosarchaea group</taxon>
        <taxon>Halobacteria</taxon>
        <taxon>Halobacteriales</taxon>
        <taxon>Natronomonadaceae</taxon>
        <taxon>Halomarina</taxon>
    </lineage>
</organism>
<feature type="region of interest" description="Disordered" evidence="8">
    <location>
        <begin position="130"/>
        <end position="151"/>
    </location>
</feature>
<dbReference type="AlphaFoldDB" id="A0ABD6A7Y4"/>
<comment type="caution">
    <text evidence="10">The sequence shown here is derived from an EMBL/GenBank/DDBJ whole genome shotgun (WGS) entry which is preliminary data.</text>
</comment>
<evidence type="ECO:0000313" key="11">
    <source>
        <dbReference type="Proteomes" id="UP001596547"/>
    </source>
</evidence>
<protein>
    <submittedName>
        <fullName evidence="10">Plastocyanin/azurin family copper-binding protein</fullName>
    </submittedName>
</protein>
<dbReference type="GO" id="GO:0046872">
    <property type="term" value="F:metal ion binding"/>
    <property type="evidence" value="ECO:0007669"/>
    <property type="project" value="UniProtKB-KW"/>
</dbReference>
<keyword evidence="3 7" id="KW-0479">Metal-binding</keyword>
<gene>
    <name evidence="10" type="ORF">ACFQPE_06690</name>
</gene>
<comment type="subcellular location">
    <subcellularLocation>
        <location evidence="1">Membrane</location>
    </subcellularLocation>
</comment>
<dbReference type="InterPro" id="IPR028871">
    <property type="entry name" value="BlueCu_1_BS"/>
</dbReference>
<feature type="compositionally biased region" description="Low complexity" evidence="8">
    <location>
        <begin position="40"/>
        <end position="62"/>
    </location>
</feature>
<dbReference type="PANTHER" id="PTHR34192:SF10">
    <property type="entry name" value="PLASTOCYANIN MAJOR ISOFORM, CHLOROPLASTIC-RELATED"/>
    <property type="match status" value="1"/>
</dbReference>
<keyword evidence="6" id="KW-0472">Membrane</keyword>
<evidence type="ECO:0000256" key="1">
    <source>
        <dbReference type="ARBA" id="ARBA00004370"/>
    </source>
</evidence>
<evidence type="ECO:0000256" key="2">
    <source>
        <dbReference type="ARBA" id="ARBA00022448"/>
    </source>
</evidence>
<feature type="compositionally biased region" description="Polar residues" evidence="8">
    <location>
        <begin position="63"/>
        <end position="72"/>
    </location>
</feature>
<dbReference type="InterPro" id="IPR008972">
    <property type="entry name" value="Cupredoxin"/>
</dbReference>
<dbReference type="PROSITE" id="PS51257">
    <property type="entry name" value="PROKAR_LIPOPROTEIN"/>
    <property type="match status" value="1"/>
</dbReference>
<dbReference type="InterPro" id="IPR002387">
    <property type="entry name" value="Plastocyanin"/>
</dbReference>
<feature type="region of interest" description="Disordered" evidence="8">
    <location>
        <begin position="20"/>
        <end position="104"/>
    </location>
</feature>
<dbReference type="PROSITE" id="PS00196">
    <property type="entry name" value="COPPER_BLUE"/>
    <property type="match status" value="1"/>
</dbReference>
<evidence type="ECO:0000256" key="8">
    <source>
        <dbReference type="SAM" id="MobiDB-lite"/>
    </source>
</evidence>
<evidence type="ECO:0000256" key="7">
    <source>
        <dbReference type="PIRSR" id="PIRSR602387-1"/>
    </source>
</evidence>
<feature type="binding site" evidence="7">
    <location>
        <position position="178"/>
    </location>
    <ligand>
        <name>Cu cation</name>
        <dbReference type="ChEBI" id="CHEBI:23378"/>
    </ligand>
</feature>
<dbReference type="GO" id="GO:0016020">
    <property type="term" value="C:membrane"/>
    <property type="evidence" value="ECO:0007669"/>
    <property type="project" value="UniProtKB-SubCell"/>
</dbReference>
<dbReference type="InterPro" id="IPR000923">
    <property type="entry name" value="BlueCu_1"/>
</dbReference>
<keyword evidence="5 7" id="KW-0186">Copper</keyword>
<keyword evidence="2" id="KW-0813">Transport</keyword>
<feature type="domain" description="Blue (type 1) copper" evidence="9">
    <location>
        <begin position="98"/>
        <end position="189"/>
    </location>
</feature>
<dbReference type="PRINTS" id="PR00157">
    <property type="entry name" value="PLASTOCYANIN"/>
</dbReference>
<sequence length="190" mass="19462">MDRRTLLRRGLVVASVGVAGCLGDEGEDGNGSQSGGNGTNGTNATDDGNATGDGNATDGTGAENETGNGSADNGTENGTGNESTGNETGSGADSPAVVVTVGPGDELRFDPESVEIEAGDAVRWRWEDDGHNVKPTAQPDGAEWTGTPGDDSKLYDTGFEYTHTFDVAGEYEYVCIPHQSAGMRGSLTVR</sequence>
<accession>A0ABD6A7Y4</accession>
<dbReference type="SUPFAM" id="SSF49503">
    <property type="entry name" value="Cupredoxins"/>
    <property type="match status" value="1"/>
</dbReference>
<evidence type="ECO:0000256" key="3">
    <source>
        <dbReference type="ARBA" id="ARBA00022723"/>
    </source>
</evidence>
<comment type="cofactor">
    <cofactor evidence="7">
        <name>Cu(2+)</name>
        <dbReference type="ChEBI" id="CHEBI:29036"/>
    </cofactor>
    <text evidence="7">The crystal structure with reduced Cu(1+) has also been determined.</text>
</comment>
<feature type="binding site" evidence="7">
    <location>
        <position position="131"/>
    </location>
    <ligand>
        <name>Cu cation</name>
        <dbReference type="ChEBI" id="CHEBI:23378"/>
    </ligand>
</feature>
<evidence type="ECO:0000259" key="9">
    <source>
        <dbReference type="Pfam" id="PF00127"/>
    </source>
</evidence>
<dbReference type="PANTHER" id="PTHR34192">
    <property type="entry name" value="PLASTOCYANIN MAJOR ISOFORM, CHLOROPLASTIC-RELATED"/>
    <property type="match status" value="1"/>
</dbReference>
<dbReference type="CDD" id="cd04220">
    <property type="entry name" value="Halocyanin"/>
    <property type="match status" value="1"/>
</dbReference>
<dbReference type="EMBL" id="JBHTBF010000002">
    <property type="protein sequence ID" value="MFC7316485.1"/>
    <property type="molecule type" value="Genomic_DNA"/>
</dbReference>
<proteinExistence type="predicted"/>
<keyword evidence="11" id="KW-1185">Reference proteome</keyword>